<accession>Q5FPA5</accession>
<evidence type="ECO:0000313" key="2">
    <source>
        <dbReference type="Proteomes" id="UP000006375"/>
    </source>
</evidence>
<keyword evidence="2" id="KW-1185">Reference proteome</keyword>
<evidence type="ECO:0000313" key="1">
    <source>
        <dbReference type="EMBL" id="AAW61791.1"/>
    </source>
</evidence>
<organism evidence="1 2">
    <name type="scientific">Gluconobacter oxydans (strain 621H)</name>
    <name type="common">Gluconobacter suboxydans</name>
    <dbReference type="NCBI Taxonomy" id="290633"/>
    <lineage>
        <taxon>Bacteria</taxon>
        <taxon>Pseudomonadati</taxon>
        <taxon>Pseudomonadota</taxon>
        <taxon>Alphaproteobacteria</taxon>
        <taxon>Acetobacterales</taxon>
        <taxon>Acetobacteraceae</taxon>
        <taxon>Gluconobacter</taxon>
    </lineage>
</organism>
<dbReference type="HOGENOM" id="CLU_884988_0_0_5"/>
<reference evidence="1 2" key="1">
    <citation type="journal article" date="2005" name="Nat. Biotechnol.">
        <title>Complete genome sequence of the acetic acid bacterium Gluconobacter oxydans.</title>
        <authorList>
            <person name="Prust C."/>
            <person name="Hoffmeister M."/>
            <person name="Liesegang H."/>
            <person name="Wiezer A."/>
            <person name="Fricke W.F."/>
            <person name="Ehrenreich A."/>
            <person name="Gottschalk G."/>
            <person name="Deppenmeier U."/>
        </authorList>
    </citation>
    <scope>NUCLEOTIDE SEQUENCE [LARGE SCALE GENOMIC DNA]</scope>
    <source>
        <strain evidence="1 2">621H</strain>
    </source>
</reference>
<dbReference type="Proteomes" id="UP000006375">
    <property type="component" value="Chromosome"/>
</dbReference>
<sequence>MARSSARHQAACCVWSVRPASGSCMPDALEQRLIGELTTPVDPGVVAFADALARACPVLPLGVLFYGSLLRKADPDGILDFYIITENAAGFAGGLVARTGNLVLPPNVRYSEFRHDGRVLRAKIAVLSQAQFEARTRLGALDTTIWARFCQPVRLVWVRDPQSADAILLLIAGCVTTAACWTALLGDVSMTALEFWQTLFAHTYASELRVEKKGRGNSILEGQEARYAALLTLGWARGHLQFSAHGDRLEPVIHEELRRKATRRWALIQTSGRPRNVARLLKAAFTFENGASYLAWKIQRHTGFDMQLSPFESRHPLVMLPRLLWRARGLLGRSKA</sequence>
<name>Q5FPA5_GLUOX</name>
<dbReference type="eggNOG" id="COG3153">
    <property type="taxonomic scope" value="Bacteria"/>
</dbReference>
<dbReference type="AlphaFoldDB" id="Q5FPA5"/>
<dbReference type="KEGG" id="gox:GOX2055"/>
<protein>
    <recommendedName>
        <fullName evidence="3">Nucleotidyltransferase family protein</fullName>
    </recommendedName>
</protein>
<dbReference type="STRING" id="290633.GOX2055"/>
<proteinExistence type="predicted"/>
<gene>
    <name evidence="1" type="ordered locus">GOX2055</name>
</gene>
<evidence type="ECO:0008006" key="3">
    <source>
        <dbReference type="Google" id="ProtNLM"/>
    </source>
</evidence>
<dbReference type="EMBL" id="CP000009">
    <property type="protein sequence ID" value="AAW61791.1"/>
    <property type="molecule type" value="Genomic_DNA"/>
</dbReference>